<organism evidence="2 3">
    <name type="scientific">Solirubrobacter phytolaccae</name>
    <dbReference type="NCBI Taxonomy" id="1404360"/>
    <lineage>
        <taxon>Bacteria</taxon>
        <taxon>Bacillati</taxon>
        <taxon>Actinomycetota</taxon>
        <taxon>Thermoleophilia</taxon>
        <taxon>Solirubrobacterales</taxon>
        <taxon>Solirubrobacteraceae</taxon>
        <taxon>Solirubrobacter</taxon>
    </lineage>
</organism>
<sequence>MQLLGSIITAIAIIAVTIAVVTSQLGPFKEDTERQEQIQEQQEEQREDAEDRREDER</sequence>
<evidence type="ECO:0000313" key="3">
    <source>
        <dbReference type="Proteomes" id="UP001147653"/>
    </source>
</evidence>
<feature type="region of interest" description="Disordered" evidence="1">
    <location>
        <begin position="26"/>
        <end position="57"/>
    </location>
</feature>
<evidence type="ECO:0000313" key="2">
    <source>
        <dbReference type="EMBL" id="MDA0181183.1"/>
    </source>
</evidence>
<proteinExistence type="predicted"/>
<reference evidence="2" key="1">
    <citation type="submission" date="2022-10" db="EMBL/GenBank/DDBJ databases">
        <title>The WGS of Solirubrobacter phytolaccae KCTC 29190.</title>
        <authorList>
            <person name="Jiang Z."/>
        </authorList>
    </citation>
    <scope>NUCLEOTIDE SEQUENCE</scope>
    <source>
        <strain evidence="2">KCTC 29190</strain>
    </source>
</reference>
<dbReference type="AlphaFoldDB" id="A0A9X3N7I2"/>
<dbReference type="RefSeq" id="WP_270025493.1">
    <property type="nucleotide sequence ID" value="NZ_JAPDDP010000019.1"/>
</dbReference>
<dbReference type="Proteomes" id="UP001147653">
    <property type="component" value="Unassembled WGS sequence"/>
</dbReference>
<gene>
    <name evidence="2" type="ORF">OJ997_12825</name>
</gene>
<comment type="caution">
    <text evidence="2">The sequence shown here is derived from an EMBL/GenBank/DDBJ whole genome shotgun (WGS) entry which is preliminary data.</text>
</comment>
<name>A0A9X3N7I2_9ACTN</name>
<keyword evidence="3" id="KW-1185">Reference proteome</keyword>
<dbReference type="EMBL" id="JAPDDP010000019">
    <property type="protein sequence ID" value="MDA0181183.1"/>
    <property type="molecule type" value="Genomic_DNA"/>
</dbReference>
<feature type="compositionally biased region" description="Basic and acidic residues" evidence="1">
    <location>
        <begin position="28"/>
        <end position="37"/>
    </location>
</feature>
<accession>A0A9X3N7I2</accession>
<evidence type="ECO:0000256" key="1">
    <source>
        <dbReference type="SAM" id="MobiDB-lite"/>
    </source>
</evidence>
<protein>
    <submittedName>
        <fullName evidence="2">Uncharacterized protein</fullName>
    </submittedName>
</protein>